<organism evidence="3 4">
    <name type="scientific">Epicoccum nigrum</name>
    <name type="common">Soil fungus</name>
    <name type="synonym">Epicoccum purpurascens</name>
    <dbReference type="NCBI Taxonomy" id="105696"/>
    <lineage>
        <taxon>Eukaryota</taxon>
        <taxon>Fungi</taxon>
        <taxon>Dikarya</taxon>
        <taxon>Ascomycota</taxon>
        <taxon>Pezizomycotina</taxon>
        <taxon>Dothideomycetes</taxon>
        <taxon>Pleosporomycetidae</taxon>
        <taxon>Pleosporales</taxon>
        <taxon>Pleosporineae</taxon>
        <taxon>Didymellaceae</taxon>
        <taxon>Epicoccum</taxon>
    </lineage>
</organism>
<evidence type="ECO:0000259" key="2">
    <source>
        <dbReference type="Pfam" id="PF13259"/>
    </source>
</evidence>
<evidence type="ECO:0000313" key="3">
    <source>
        <dbReference type="EMBL" id="OSS50025.1"/>
    </source>
</evidence>
<dbReference type="PANTHER" id="PTHR28065:SF1">
    <property type="entry name" value="DUF4050 DOMAIN-CONTAINING PROTEIN"/>
    <property type="match status" value="1"/>
</dbReference>
<keyword evidence="4" id="KW-1185">Reference proteome</keyword>
<dbReference type="InterPro" id="IPR053274">
    <property type="entry name" value="Fluconazole_resistance"/>
</dbReference>
<dbReference type="AlphaFoldDB" id="A0A1Y2M1M3"/>
<name>A0A1Y2M1M3_EPING</name>
<dbReference type="OMA" id="WKSDGQW"/>
<dbReference type="STRING" id="105696.A0A1Y2M1M3"/>
<gene>
    <name evidence="3" type="ORF">B5807_04790</name>
</gene>
<feature type="compositionally biased region" description="Basic and acidic residues" evidence="1">
    <location>
        <begin position="38"/>
        <end position="51"/>
    </location>
</feature>
<accession>A0A1Y2M1M3</accession>
<protein>
    <recommendedName>
        <fullName evidence="2">Gag1-like clamp domain-containing protein</fullName>
    </recommendedName>
</protein>
<dbReference type="EMBL" id="KZ107842">
    <property type="protein sequence ID" value="OSS50025.1"/>
    <property type="molecule type" value="Genomic_DNA"/>
</dbReference>
<feature type="compositionally biased region" description="Basic and acidic residues" evidence="1">
    <location>
        <begin position="72"/>
        <end position="85"/>
    </location>
</feature>
<dbReference type="Proteomes" id="UP000193240">
    <property type="component" value="Unassembled WGS sequence"/>
</dbReference>
<dbReference type="PANTHER" id="PTHR28065">
    <property type="entry name" value="FREQUENIN"/>
    <property type="match status" value="1"/>
</dbReference>
<sequence length="359" mass="37800">METNQTAARQARAYLDAHTRTDWSYPSLPPPRDQSDEEISRAVALRERYYGESESSESDVEPTTNTNTNTSRDAERGQGEYKFDSPDAIGDAVAHARATRRRRRRARLEEEMGVNEGLRIWVERRDAWTGARSVRRFAERRHGRVRALACGAQGGGGGGVGFGAMGSGVLRDDATFTTATATADGEADPMDVDQATTTTTADDALPSADTVPVAPPLLPSNPIRASITPKTYPDLYAKIVASSRTPSVPINLSDMTRALVQGWKDANEWPPKIGAVDPLAGRRKGAGATGKALSGLGGVLGGHGHGHGHGGATGDAPAGGGAGFIHRHPHLEKGVGSVRKILHFGGTAAGQQGEGAKEG</sequence>
<proteinExistence type="predicted"/>
<evidence type="ECO:0000313" key="4">
    <source>
        <dbReference type="Proteomes" id="UP000193240"/>
    </source>
</evidence>
<feature type="domain" description="Gag1-like clamp" evidence="2">
    <location>
        <begin position="80"/>
        <end position="270"/>
    </location>
</feature>
<feature type="region of interest" description="Disordered" evidence="1">
    <location>
        <begin position="301"/>
        <end position="323"/>
    </location>
</feature>
<dbReference type="InParanoid" id="A0A1Y2M1M3"/>
<dbReference type="InterPro" id="IPR025124">
    <property type="entry name" value="Gag1-like_clamp"/>
</dbReference>
<evidence type="ECO:0000256" key="1">
    <source>
        <dbReference type="SAM" id="MobiDB-lite"/>
    </source>
</evidence>
<feature type="compositionally biased region" description="Polar residues" evidence="1">
    <location>
        <begin position="61"/>
        <end position="71"/>
    </location>
</feature>
<feature type="region of interest" description="Disordered" evidence="1">
    <location>
        <begin position="1"/>
        <end position="97"/>
    </location>
</feature>
<reference evidence="3 4" key="1">
    <citation type="journal article" date="2017" name="Genome Announc.">
        <title>Genome sequence of the saprophytic ascomycete Epicoccum nigrum ICMP 19927 strain isolated from New Zealand.</title>
        <authorList>
            <person name="Fokin M."/>
            <person name="Fleetwood D."/>
            <person name="Weir B.S."/>
            <person name="Villas-Boas S.G."/>
        </authorList>
    </citation>
    <scope>NUCLEOTIDE SEQUENCE [LARGE SCALE GENOMIC DNA]</scope>
    <source>
        <strain evidence="3 4">ICMP 19927</strain>
    </source>
</reference>
<dbReference type="Pfam" id="PF13259">
    <property type="entry name" value="clamp_Gag1-like"/>
    <property type="match status" value="1"/>
</dbReference>